<keyword evidence="2" id="KW-1185">Reference proteome</keyword>
<gene>
    <name evidence="1" type="ORF">LTRI10_LOCUS19055</name>
</gene>
<evidence type="ECO:0000313" key="2">
    <source>
        <dbReference type="Proteomes" id="UP001497516"/>
    </source>
</evidence>
<name>A0AAV2DUZ2_9ROSI</name>
<proteinExistence type="predicted"/>
<dbReference type="EMBL" id="OZ034816">
    <property type="protein sequence ID" value="CAL1377400.1"/>
    <property type="molecule type" value="Genomic_DNA"/>
</dbReference>
<dbReference type="AlphaFoldDB" id="A0AAV2DUZ2"/>
<dbReference type="Proteomes" id="UP001497516">
    <property type="component" value="Chromosome 3"/>
</dbReference>
<evidence type="ECO:0000313" key="1">
    <source>
        <dbReference type="EMBL" id="CAL1377400.1"/>
    </source>
</evidence>
<organism evidence="1 2">
    <name type="scientific">Linum trigynum</name>
    <dbReference type="NCBI Taxonomy" id="586398"/>
    <lineage>
        <taxon>Eukaryota</taxon>
        <taxon>Viridiplantae</taxon>
        <taxon>Streptophyta</taxon>
        <taxon>Embryophyta</taxon>
        <taxon>Tracheophyta</taxon>
        <taxon>Spermatophyta</taxon>
        <taxon>Magnoliopsida</taxon>
        <taxon>eudicotyledons</taxon>
        <taxon>Gunneridae</taxon>
        <taxon>Pentapetalae</taxon>
        <taxon>rosids</taxon>
        <taxon>fabids</taxon>
        <taxon>Malpighiales</taxon>
        <taxon>Linaceae</taxon>
        <taxon>Linum</taxon>
    </lineage>
</organism>
<protein>
    <submittedName>
        <fullName evidence="1">Uncharacterized protein</fullName>
    </submittedName>
</protein>
<sequence length="146" mass="16156">MQEAHLIFSTKSIAMRSFHVYHLLQIPMKKGILHVKLKQGSILQYSYSELGTNRGHLSNMSKSLVVIHPMLLCIAKSNKPSSVAFDRTVRSHLDGINPSTANSRRTGIGTINNRPSFICLQCTKLVVHGAVPYRIVVGLFEDGGNN</sequence>
<reference evidence="1 2" key="1">
    <citation type="submission" date="2024-04" db="EMBL/GenBank/DDBJ databases">
        <authorList>
            <person name="Fracassetti M."/>
        </authorList>
    </citation>
    <scope>NUCLEOTIDE SEQUENCE [LARGE SCALE GENOMIC DNA]</scope>
</reference>
<accession>A0AAV2DUZ2</accession>